<feature type="signal peptide" evidence="6">
    <location>
        <begin position="1"/>
        <end position="19"/>
    </location>
</feature>
<keyword evidence="7" id="KW-0762">Sugar transport</keyword>
<comment type="caution">
    <text evidence="7">The sequence shown here is derived from an EMBL/GenBank/DDBJ whole genome shotgun (WGS) entry which is preliminary data.</text>
</comment>
<keyword evidence="5" id="KW-0449">Lipoprotein</keyword>
<organism evidence="7 8">
    <name type="scientific">Streptosporangium becharense</name>
    <dbReference type="NCBI Taxonomy" id="1816182"/>
    <lineage>
        <taxon>Bacteria</taxon>
        <taxon>Bacillati</taxon>
        <taxon>Actinomycetota</taxon>
        <taxon>Actinomycetes</taxon>
        <taxon>Streptosporangiales</taxon>
        <taxon>Streptosporangiaceae</taxon>
        <taxon>Streptosporangium</taxon>
    </lineage>
</organism>
<dbReference type="InterPro" id="IPR006059">
    <property type="entry name" value="SBP"/>
</dbReference>
<dbReference type="EMBL" id="JACHMP010000001">
    <property type="protein sequence ID" value="MBB5823354.1"/>
    <property type="molecule type" value="Genomic_DNA"/>
</dbReference>
<evidence type="ECO:0000313" key="7">
    <source>
        <dbReference type="EMBL" id="MBB5823354.1"/>
    </source>
</evidence>
<reference evidence="7 8" key="1">
    <citation type="submission" date="2020-08" db="EMBL/GenBank/DDBJ databases">
        <title>Sequencing the genomes of 1000 actinobacteria strains.</title>
        <authorList>
            <person name="Klenk H.-P."/>
        </authorList>
    </citation>
    <scope>NUCLEOTIDE SEQUENCE [LARGE SCALE GENOMIC DNA]</scope>
    <source>
        <strain evidence="7 8">DSM 46887</strain>
    </source>
</reference>
<evidence type="ECO:0000256" key="6">
    <source>
        <dbReference type="SAM" id="SignalP"/>
    </source>
</evidence>
<keyword evidence="3" id="KW-0472">Membrane</keyword>
<keyword evidence="4" id="KW-0564">Palmitate</keyword>
<proteinExistence type="predicted"/>
<evidence type="ECO:0000256" key="1">
    <source>
        <dbReference type="ARBA" id="ARBA00022475"/>
    </source>
</evidence>
<evidence type="ECO:0000256" key="3">
    <source>
        <dbReference type="ARBA" id="ARBA00023136"/>
    </source>
</evidence>
<evidence type="ECO:0000256" key="2">
    <source>
        <dbReference type="ARBA" id="ARBA00022729"/>
    </source>
</evidence>
<sequence length="413" mass="44177">MSMRMRALAAAALATGMLAACGGGSDSGSGDKQTVTMWTYPVIADQAKHQAFWDEQTAAFEKANPSIDVKVEIYPWAKRDEALSTAIAGNKAPDVVYLIPDQLPKYAKTLQPVDEYLSAEAKADYRDNAKASVTIDGKMMGAPILMTSNPLVCNKKAFDAAGVTTYPTTWDELLELAPTFKDKGIDVTNHWADPAATLNQSFYPLLWQAGGDVFTPDGKKTAFAGPEGIKALTFLRKLVDGGYVEKDLLTGLPKFEQTHVAQNKVACTWQHVPADVATFWGEENIKVFPPLKDVKQVAYGTVGSLAMFKAADDKEAAGKWLAFATRPEATKAYDTASNNFSPQKSTGSLYASDPVQGEMEKTLDLTTAGPLNEKARDVMGVLAPEIQAALIGKKTPEQALADAAAAADALLGG</sequence>
<dbReference type="InterPro" id="IPR050490">
    <property type="entry name" value="Bact_solute-bd_prot1"/>
</dbReference>
<keyword evidence="2 6" id="KW-0732">Signal</keyword>
<dbReference type="Pfam" id="PF01547">
    <property type="entry name" value="SBP_bac_1"/>
    <property type="match status" value="1"/>
</dbReference>
<dbReference type="Gene3D" id="3.40.190.10">
    <property type="entry name" value="Periplasmic binding protein-like II"/>
    <property type="match status" value="1"/>
</dbReference>
<keyword evidence="7" id="KW-0813">Transport</keyword>
<dbReference type="PANTHER" id="PTHR43649">
    <property type="entry name" value="ARABINOSE-BINDING PROTEIN-RELATED"/>
    <property type="match status" value="1"/>
</dbReference>
<gene>
    <name evidence="7" type="ORF">F4562_006416</name>
</gene>
<dbReference type="SUPFAM" id="SSF53850">
    <property type="entry name" value="Periplasmic binding protein-like II"/>
    <property type="match status" value="1"/>
</dbReference>
<evidence type="ECO:0000313" key="8">
    <source>
        <dbReference type="Proteomes" id="UP000540685"/>
    </source>
</evidence>
<keyword evidence="8" id="KW-1185">Reference proteome</keyword>
<dbReference type="PROSITE" id="PS51257">
    <property type="entry name" value="PROKAR_LIPOPROTEIN"/>
    <property type="match status" value="1"/>
</dbReference>
<keyword evidence="1" id="KW-1003">Cell membrane</keyword>
<evidence type="ECO:0000256" key="5">
    <source>
        <dbReference type="ARBA" id="ARBA00023288"/>
    </source>
</evidence>
<dbReference type="Proteomes" id="UP000540685">
    <property type="component" value="Unassembled WGS sequence"/>
</dbReference>
<name>A0A7W9IMA2_9ACTN</name>
<protein>
    <submittedName>
        <fullName evidence="7">Multiple sugar transport system substrate-binding protein</fullName>
    </submittedName>
</protein>
<evidence type="ECO:0000256" key="4">
    <source>
        <dbReference type="ARBA" id="ARBA00023139"/>
    </source>
</evidence>
<dbReference type="PANTHER" id="PTHR43649:SF33">
    <property type="entry name" value="POLYGALACTURONAN_RHAMNOGALACTURONAN-BINDING PROTEIN YTCQ"/>
    <property type="match status" value="1"/>
</dbReference>
<dbReference type="AlphaFoldDB" id="A0A7W9IMA2"/>
<accession>A0A7W9IMA2</accession>
<dbReference type="CDD" id="cd13585">
    <property type="entry name" value="PBP2_TMBP_like"/>
    <property type="match status" value="1"/>
</dbReference>
<feature type="chain" id="PRO_5031570704" evidence="6">
    <location>
        <begin position="20"/>
        <end position="413"/>
    </location>
</feature>